<dbReference type="InterPro" id="IPR005485">
    <property type="entry name" value="Rbsml_uL18_euk_arch"/>
</dbReference>
<evidence type="ECO:0000256" key="4">
    <source>
        <dbReference type="ARBA" id="ARBA00022980"/>
    </source>
</evidence>
<reference evidence="8" key="1">
    <citation type="journal article" date="2018" name="Nat. Microbiol.">
        <title>Leveraging single-cell genomics to expand the fungal tree of life.</title>
        <authorList>
            <person name="Ahrendt S.R."/>
            <person name="Quandt C.A."/>
            <person name="Ciobanu D."/>
            <person name="Clum A."/>
            <person name="Salamov A."/>
            <person name="Andreopoulos B."/>
            <person name="Cheng J.F."/>
            <person name="Woyke T."/>
            <person name="Pelin A."/>
            <person name="Henrissat B."/>
            <person name="Reynolds N.K."/>
            <person name="Benny G.L."/>
            <person name="Smith M.E."/>
            <person name="James T.Y."/>
            <person name="Grigoriev I.V."/>
        </authorList>
    </citation>
    <scope>NUCLEOTIDE SEQUENCE [LARGE SCALE GENOMIC DNA]</scope>
    <source>
        <strain evidence="8">ATCC 52028</strain>
    </source>
</reference>
<evidence type="ECO:0000313" key="8">
    <source>
        <dbReference type="Proteomes" id="UP000274922"/>
    </source>
</evidence>
<evidence type="ECO:0000256" key="1">
    <source>
        <dbReference type="ARBA" id="ARBA00004496"/>
    </source>
</evidence>
<dbReference type="Pfam" id="PF14204">
    <property type="entry name" value="Ribosomal_L18_c"/>
    <property type="match status" value="1"/>
</dbReference>
<protein>
    <recommendedName>
        <fullName evidence="6">Large ribosomal subunit protein uL18 C-terminal eukaryotes domain-containing protein</fullName>
    </recommendedName>
</protein>
<dbReference type="OrthoDB" id="1618453at2759"/>
<feature type="domain" description="Large ribosomal subunit protein uL18 C-terminal eukaryotes" evidence="6">
    <location>
        <begin position="234"/>
        <end position="292"/>
    </location>
</feature>
<comment type="subcellular location">
    <subcellularLocation>
        <location evidence="1">Cytoplasm</location>
    </subcellularLocation>
</comment>
<dbReference type="InterPro" id="IPR057268">
    <property type="entry name" value="Ribosomal_L18"/>
</dbReference>
<dbReference type="HAMAP" id="MF_01337_A">
    <property type="entry name" value="Ribosomal_uL18_A"/>
    <property type="match status" value="1"/>
</dbReference>
<dbReference type="AlphaFoldDB" id="A0A4P9XBS2"/>
<dbReference type="InterPro" id="IPR025607">
    <property type="entry name" value="Ribosomal_uL18_C_euk"/>
</dbReference>
<dbReference type="GO" id="GO:0003735">
    <property type="term" value="F:structural constituent of ribosome"/>
    <property type="evidence" value="ECO:0007669"/>
    <property type="project" value="InterPro"/>
</dbReference>
<dbReference type="STRING" id="1555241.A0A4P9XBS2"/>
<name>A0A4P9XBS2_9FUNG</name>
<sequence length="301" mass="34157">MAFIKLQKTKAYFKRFQTKFRRRREGKTDYYQRKRLVAQAKNKYATPKYRLVVRITNKTVICQIVSSKIVGDAVLAAAYSSELPRYGIKCGLTNWAAAYATGLLVARRTLNKLKLDTAYAGNDDVTGEYYAVEANEEGPRPFRAFLDIGLRRATTGHRVFGCLKGAVDGGLNIPYSEKRFPGWDGKELDAELLRSYIFGGHVQEYMEYLQEDDEDTFRKQFSTFIAAGVEPDALEEIYENAHEAIRADPAAKPSARKQLTAEQKQKLRAYKCTRLSHAQRKARIQAKIAKFNKRTGLEGGL</sequence>
<evidence type="ECO:0000256" key="2">
    <source>
        <dbReference type="ARBA" id="ARBA00007116"/>
    </source>
</evidence>
<dbReference type="PANTHER" id="PTHR23410:SF12">
    <property type="entry name" value="LARGE RIBOSOMAL SUBUNIT PROTEIN UL18"/>
    <property type="match status" value="1"/>
</dbReference>
<dbReference type="GO" id="GO:0000027">
    <property type="term" value="P:ribosomal large subunit assembly"/>
    <property type="evidence" value="ECO:0007669"/>
    <property type="project" value="TreeGrafter"/>
</dbReference>
<dbReference type="Gene3D" id="3.30.420.100">
    <property type="match status" value="1"/>
</dbReference>
<accession>A0A4P9XBS2</accession>
<keyword evidence="5" id="KW-0687">Ribonucleoprotein</keyword>
<dbReference type="GO" id="GO:0006412">
    <property type="term" value="P:translation"/>
    <property type="evidence" value="ECO:0007669"/>
    <property type="project" value="InterPro"/>
</dbReference>
<dbReference type="Proteomes" id="UP000274922">
    <property type="component" value="Unassembled WGS sequence"/>
</dbReference>
<evidence type="ECO:0000256" key="3">
    <source>
        <dbReference type="ARBA" id="ARBA00022490"/>
    </source>
</evidence>
<dbReference type="EMBL" id="ML014133">
    <property type="protein sequence ID" value="RKP02858.1"/>
    <property type="molecule type" value="Genomic_DNA"/>
</dbReference>
<dbReference type="FunFam" id="3.30.420.100:FF:000002">
    <property type="entry name" value="60S ribosomal protein L5"/>
    <property type="match status" value="1"/>
</dbReference>
<dbReference type="SUPFAM" id="SSF53137">
    <property type="entry name" value="Translational machinery components"/>
    <property type="match status" value="1"/>
</dbReference>
<dbReference type="GO" id="GO:0008097">
    <property type="term" value="F:5S rRNA binding"/>
    <property type="evidence" value="ECO:0007669"/>
    <property type="project" value="InterPro"/>
</dbReference>
<dbReference type="PRINTS" id="PR00058">
    <property type="entry name" value="RIBOSOMALL5"/>
</dbReference>
<dbReference type="Pfam" id="PF17144">
    <property type="entry name" value="Ribosomal_L5e"/>
    <property type="match status" value="1"/>
</dbReference>
<evidence type="ECO:0000259" key="6">
    <source>
        <dbReference type="Pfam" id="PF14204"/>
    </source>
</evidence>
<keyword evidence="4" id="KW-0689">Ribosomal protein</keyword>
<dbReference type="PANTHER" id="PTHR23410">
    <property type="entry name" value="RIBOSOMAL PROTEIN L5-RELATED"/>
    <property type="match status" value="1"/>
</dbReference>
<organism evidence="7 8">
    <name type="scientific">Caulochytrium protostelioides</name>
    <dbReference type="NCBI Taxonomy" id="1555241"/>
    <lineage>
        <taxon>Eukaryota</taxon>
        <taxon>Fungi</taxon>
        <taxon>Fungi incertae sedis</taxon>
        <taxon>Chytridiomycota</taxon>
        <taxon>Chytridiomycota incertae sedis</taxon>
        <taxon>Chytridiomycetes</taxon>
        <taxon>Caulochytriales</taxon>
        <taxon>Caulochytriaceae</taxon>
        <taxon>Caulochytrium</taxon>
    </lineage>
</organism>
<comment type="similarity">
    <text evidence="2">Belongs to the universal ribosomal protein uL18 family.</text>
</comment>
<dbReference type="GO" id="GO:0022625">
    <property type="term" value="C:cytosolic large ribosomal subunit"/>
    <property type="evidence" value="ECO:0007669"/>
    <property type="project" value="TreeGrafter"/>
</dbReference>
<keyword evidence="8" id="KW-1185">Reference proteome</keyword>
<evidence type="ECO:0000313" key="7">
    <source>
        <dbReference type="EMBL" id="RKP02858.1"/>
    </source>
</evidence>
<dbReference type="CDD" id="cd00432">
    <property type="entry name" value="Ribosomal_L18_L5e"/>
    <property type="match status" value="1"/>
</dbReference>
<gene>
    <name evidence="7" type="ORF">CXG81DRAFT_17482</name>
</gene>
<evidence type="ECO:0000256" key="5">
    <source>
        <dbReference type="ARBA" id="ARBA00023274"/>
    </source>
</evidence>
<proteinExistence type="inferred from homology"/>
<keyword evidence="3" id="KW-0963">Cytoplasm</keyword>